<dbReference type="SMART" id="SM00450">
    <property type="entry name" value="RHOD"/>
    <property type="match status" value="2"/>
</dbReference>
<dbReference type="CDD" id="cd01449">
    <property type="entry name" value="TST_Repeat_2"/>
    <property type="match status" value="1"/>
</dbReference>
<dbReference type="Gene3D" id="3.40.250.10">
    <property type="entry name" value="Rhodanese-like domain"/>
    <property type="match status" value="2"/>
</dbReference>
<name>A0A857JGU1_9ALTE</name>
<gene>
    <name evidence="4" type="ORF">FX988_00349</name>
</gene>
<dbReference type="Pfam" id="PF00581">
    <property type="entry name" value="Rhodanese"/>
    <property type="match status" value="2"/>
</dbReference>
<feature type="domain" description="Rhodanese" evidence="3">
    <location>
        <begin position="42"/>
        <end position="134"/>
    </location>
</feature>
<proteinExistence type="predicted"/>
<protein>
    <submittedName>
        <fullName evidence="4">3-mercaptopyruvate sulfurtransferase</fullName>
        <ecNumber evidence="4">2.8.1.2</ecNumber>
    </submittedName>
</protein>
<keyword evidence="2" id="KW-0677">Repeat</keyword>
<dbReference type="SUPFAM" id="SSF52821">
    <property type="entry name" value="Rhodanese/Cell cycle control phosphatase"/>
    <property type="match status" value="2"/>
</dbReference>
<evidence type="ECO:0000256" key="1">
    <source>
        <dbReference type="ARBA" id="ARBA00022679"/>
    </source>
</evidence>
<dbReference type="Proteomes" id="UP000464524">
    <property type="component" value="Chromosome"/>
</dbReference>
<reference evidence="4 5" key="1">
    <citation type="submission" date="2019-12" db="EMBL/GenBank/DDBJ databases">
        <title>Genome sequencing and assembly of endphytes of Porphyra tenera.</title>
        <authorList>
            <person name="Park J.M."/>
            <person name="Shin R."/>
            <person name="Jo S.H."/>
        </authorList>
    </citation>
    <scope>NUCLEOTIDE SEQUENCE [LARGE SCALE GENOMIC DNA]</scope>
    <source>
        <strain evidence="4 5">GPM4</strain>
    </source>
</reference>
<keyword evidence="5" id="KW-1185">Reference proteome</keyword>
<dbReference type="FunFam" id="3.40.250.10:FF:000001">
    <property type="entry name" value="Sulfurtransferase"/>
    <property type="match status" value="1"/>
</dbReference>
<evidence type="ECO:0000313" key="5">
    <source>
        <dbReference type="Proteomes" id="UP000464524"/>
    </source>
</evidence>
<dbReference type="AlphaFoldDB" id="A0A857JGU1"/>
<dbReference type="GO" id="GO:0004792">
    <property type="term" value="F:thiosulfate-cyanide sulfurtransferase activity"/>
    <property type="evidence" value="ECO:0007669"/>
    <property type="project" value="TreeGrafter"/>
</dbReference>
<dbReference type="OrthoDB" id="9781034at2"/>
<dbReference type="PROSITE" id="PS50206">
    <property type="entry name" value="RHODANESE_3"/>
    <property type="match status" value="2"/>
</dbReference>
<dbReference type="CDD" id="cd01448">
    <property type="entry name" value="TST_Repeat_1"/>
    <property type="match status" value="1"/>
</dbReference>
<dbReference type="InterPro" id="IPR045078">
    <property type="entry name" value="TST/MPST-like"/>
</dbReference>
<dbReference type="PANTHER" id="PTHR11364">
    <property type="entry name" value="THIOSULFATE SULFERTANSFERASE"/>
    <property type="match status" value="1"/>
</dbReference>
<dbReference type="GO" id="GO:0016784">
    <property type="term" value="F:3-mercaptopyruvate sulfurtransferase activity"/>
    <property type="evidence" value="ECO:0007669"/>
    <property type="project" value="UniProtKB-EC"/>
</dbReference>
<dbReference type="EMBL" id="CP047656">
    <property type="protein sequence ID" value="QHJ10137.1"/>
    <property type="molecule type" value="Genomic_DNA"/>
</dbReference>
<organism evidence="4 5">
    <name type="scientific">Paraglaciecola mesophila</name>
    <dbReference type="NCBI Taxonomy" id="197222"/>
    <lineage>
        <taxon>Bacteria</taxon>
        <taxon>Pseudomonadati</taxon>
        <taxon>Pseudomonadota</taxon>
        <taxon>Gammaproteobacteria</taxon>
        <taxon>Alteromonadales</taxon>
        <taxon>Alteromonadaceae</taxon>
        <taxon>Paraglaciecola</taxon>
    </lineage>
</organism>
<keyword evidence="1 4" id="KW-0808">Transferase</keyword>
<dbReference type="PANTHER" id="PTHR11364:SF27">
    <property type="entry name" value="SULFURTRANSFERASE"/>
    <property type="match status" value="1"/>
</dbReference>
<evidence type="ECO:0000259" key="3">
    <source>
        <dbReference type="PROSITE" id="PS50206"/>
    </source>
</evidence>
<accession>A0A857JGU1</accession>
<dbReference type="RefSeq" id="WP_160178059.1">
    <property type="nucleotide sequence ID" value="NZ_CP047656.1"/>
</dbReference>
<dbReference type="EC" id="2.8.1.2" evidence="4"/>
<dbReference type="InterPro" id="IPR001763">
    <property type="entry name" value="Rhodanese-like_dom"/>
</dbReference>
<keyword evidence="4" id="KW-0670">Pyruvate</keyword>
<evidence type="ECO:0000256" key="2">
    <source>
        <dbReference type="ARBA" id="ARBA00022737"/>
    </source>
</evidence>
<sequence>MEVKSALVSAHWLQAHCDDSDLIVFMSTMNDITTGKPEPAPEGYIPGARLFDFEHQVCDPISSLPHTMPSPEKFEQEVRKLGVNNRSVIVVYDNQGLFTAPRVWWMFKCMGHEQVYILDGGYPAWQNEGGKSMSSLITSPPTGDFTSQVQGSLLIDSQGVSNALDITDSWVVDARAAARFNGTAAEPRPHLRGGHMPNAVNLPFTHCIEQGRLLSPASLRDKFAALGVKEGERLIFSCGSGVTACVLALAAHEAGFNQLSVYDGSWSEWGANHALPVVCMPKNA</sequence>
<evidence type="ECO:0000313" key="4">
    <source>
        <dbReference type="EMBL" id="QHJ10137.1"/>
    </source>
</evidence>
<feature type="domain" description="Rhodanese" evidence="3">
    <location>
        <begin position="165"/>
        <end position="278"/>
    </location>
</feature>
<dbReference type="KEGG" id="pmes:FX988_00349"/>
<dbReference type="InterPro" id="IPR036873">
    <property type="entry name" value="Rhodanese-like_dom_sf"/>
</dbReference>